<organism evidence="2">
    <name type="scientific">Perkinsus marinus (strain ATCC 50983 / TXsc)</name>
    <dbReference type="NCBI Taxonomy" id="423536"/>
    <lineage>
        <taxon>Eukaryota</taxon>
        <taxon>Sar</taxon>
        <taxon>Alveolata</taxon>
        <taxon>Perkinsozoa</taxon>
        <taxon>Perkinsea</taxon>
        <taxon>Perkinsida</taxon>
        <taxon>Perkinsidae</taxon>
        <taxon>Perkinsus</taxon>
    </lineage>
</organism>
<dbReference type="RefSeq" id="XP_002774959.1">
    <property type="nucleotide sequence ID" value="XM_002774913.1"/>
</dbReference>
<proteinExistence type="predicted"/>
<dbReference type="EMBL" id="GG680342">
    <property type="protein sequence ID" value="EER06775.1"/>
    <property type="molecule type" value="Genomic_DNA"/>
</dbReference>
<dbReference type="AlphaFoldDB" id="C5L911"/>
<evidence type="ECO:0000313" key="1">
    <source>
        <dbReference type="EMBL" id="EER06775.1"/>
    </source>
</evidence>
<sequence>MSRGDYMRTPVSIKVVWTVIEHSRDTDSVCGGVTRAREHILVAPTAEGCF</sequence>
<reference evidence="1 2" key="1">
    <citation type="submission" date="2008-07" db="EMBL/GenBank/DDBJ databases">
        <authorList>
            <person name="El-Sayed N."/>
            <person name="Caler E."/>
            <person name="Inman J."/>
            <person name="Amedeo P."/>
            <person name="Hass B."/>
            <person name="Wortman J."/>
        </authorList>
    </citation>
    <scope>NUCLEOTIDE SEQUENCE [LARGE SCALE GENOMIC DNA]</scope>
    <source>
        <strain evidence="2">ATCC 50983 / TXsc</strain>
    </source>
</reference>
<dbReference type="GeneID" id="9056817"/>
<gene>
    <name evidence="1" type="ORF">Pmar_PMAR013826</name>
</gene>
<dbReference type="Proteomes" id="UP000007800">
    <property type="component" value="Unassembled WGS sequence"/>
</dbReference>
<dbReference type="InParanoid" id="C5L911"/>
<evidence type="ECO:0000313" key="2">
    <source>
        <dbReference type="Proteomes" id="UP000007800"/>
    </source>
</evidence>
<protein>
    <submittedName>
        <fullName evidence="1">Uncharacterized protein</fullName>
    </submittedName>
</protein>
<keyword evidence="2" id="KW-1185">Reference proteome</keyword>
<accession>C5L911</accession>
<name>C5L911_PERM5</name>